<dbReference type="EMBL" id="JACRSS010000001">
    <property type="protein sequence ID" value="MBC8537502.1"/>
    <property type="molecule type" value="Genomic_DNA"/>
</dbReference>
<dbReference type="RefSeq" id="WP_178618810.1">
    <property type="nucleotide sequence ID" value="NZ_JACRSS010000001.1"/>
</dbReference>
<organism evidence="1 2">
    <name type="scientific">Guopingia tenuis</name>
    <dbReference type="NCBI Taxonomy" id="2763656"/>
    <lineage>
        <taxon>Bacteria</taxon>
        <taxon>Bacillati</taxon>
        <taxon>Bacillota</taxon>
        <taxon>Clostridia</taxon>
        <taxon>Christensenellales</taxon>
        <taxon>Christensenellaceae</taxon>
        <taxon>Guopingia</taxon>
    </lineage>
</organism>
<comment type="caution">
    <text evidence="1">The sequence shown here is derived from an EMBL/GenBank/DDBJ whole genome shotgun (WGS) entry which is preliminary data.</text>
</comment>
<dbReference type="Gene3D" id="3.30.565.10">
    <property type="entry name" value="Histidine kinase-like ATPase, C-terminal domain"/>
    <property type="match status" value="1"/>
</dbReference>
<sequence length="138" mass="14979">MNYQERFPVEAGDFASAGEVSATIKQKLKKIGVAQALVRRVAIVSYEAELNMIIHSLGGEMVLELSPREIRIICDDVGPGIPDISLAMQEGYSTAPESIRMMGFGAGMGLPNISKNVDDLKIKSDPSGTRMEMVFFIA</sequence>
<evidence type="ECO:0000313" key="2">
    <source>
        <dbReference type="Proteomes" id="UP000617951"/>
    </source>
</evidence>
<dbReference type="AlphaFoldDB" id="A0A926DGR5"/>
<dbReference type="SUPFAM" id="SSF55874">
    <property type="entry name" value="ATPase domain of HSP90 chaperone/DNA topoisomerase II/histidine kinase"/>
    <property type="match status" value="1"/>
</dbReference>
<accession>A0A926DGR5</accession>
<protein>
    <submittedName>
        <fullName evidence="1">Anti-sigma regulatory factor</fullName>
    </submittedName>
</protein>
<proteinExistence type="predicted"/>
<dbReference type="Proteomes" id="UP000617951">
    <property type="component" value="Unassembled WGS sequence"/>
</dbReference>
<name>A0A926DGR5_9FIRM</name>
<dbReference type="InterPro" id="IPR036890">
    <property type="entry name" value="HATPase_C_sf"/>
</dbReference>
<gene>
    <name evidence="1" type="ORF">H8693_00955</name>
</gene>
<keyword evidence="2" id="KW-1185">Reference proteome</keyword>
<reference evidence="1" key="1">
    <citation type="submission" date="2020-08" db="EMBL/GenBank/DDBJ databases">
        <title>Genome public.</title>
        <authorList>
            <person name="Liu C."/>
            <person name="Sun Q."/>
        </authorList>
    </citation>
    <scope>NUCLEOTIDE SEQUENCE</scope>
    <source>
        <strain evidence="1">NSJ-63</strain>
    </source>
</reference>
<evidence type="ECO:0000313" key="1">
    <source>
        <dbReference type="EMBL" id="MBC8537502.1"/>
    </source>
</evidence>